<evidence type="ECO:0000313" key="2">
    <source>
        <dbReference type="EMBL" id="TYP65489.1"/>
    </source>
</evidence>
<dbReference type="EMBL" id="VNHQ01000012">
    <property type="protein sequence ID" value="TYP65489.1"/>
    <property type="molecule type" value="Genomic_DNA"/>
</dbReference>
<comment type="caution">
    <text evidence="2">The sequence shown here is derived from an EMBL/GenBank/DDBJ whole genome shotgun (WGS) entry which is preliminary data.</text>
</comment>
<dbReference type="AlphaFoldDB" id="A0A5S5BEV5"/>
<protein>
    <submittedName>
        <fullName evidence="2">Uncharacterized protein</fullName>
    </submittedName>
</protein>
<name>A0A5S5BEV5_STUST</name>
<proteinExistence type="predicted"/>
<evidence type="ECO:0000313" key="3">
    <source>
        <dbReference type="Proteomes" id="UP000324282"/>
    </source>
</evidence>
<organism evidence="2 3">
    <name type="scientific">Stutzerimonas stutzeri</name>
    <name type="common">Pseudomonas stutzeri</name>
    <dbReference type="NCBI Taxonomy" id="316"/>
    <lineage>
        <taxon>Bacteria</taxon>
        <taxon>Pseudomonadati</taxon>
        <taxon>Pseudomonadota</taxon>
        <taxon>Gammaproteobacteria</taxon>
        <taxon>Pseudomonadales</taxon>
        <taxon>Pseudomonadaceae</taxon>
        <taxon>Stutzerimonas</taxon>
    </lineage>
</organism>
<sequence>MHVGIPNLPGPASSTQHGAQRQALTNPRTHPVATPRCTTRAITLAYPIKRSRNWQPEPQAGTGKTVKHLVSDRDVKKIEVSHGRLA</sequence>
<reference evidence="2 3" key="1">
    <citation type="submission" date="2019-07" db="EMBL/GenBank/DDBJ databases">
        <title>Deep subsurface shale carbon reservoir microbial communities from Ohio and West Virginia, USA.</title>
        <authorList>
            <person name="Wrighton K."/>
        </authorList>
    </citation>
    <scope>NUCLEOTIDE SEQUENCE [LARGE SCALE GENOMIC DNA]</scope>
    <source>
        <strain evidence="2 3">NP_8Ht</strain>
    </source>
</reference>
<evidence type="ECO:0000256" key="1">
    <source>
        <dbReference type="SAM" id="MobiDB-lite"/>
    </source>
</evidence>
<dbReference type="Proteomes" id="UP000324282">
    <property type="component" value="Unassembled WGS sequence"/>
</dbReference>
<gene>
    <name evidence="2" type="ORF">A9A72_122625</name>
</gene>
<accession>A0A5S5BEV5</accession>
<feature type="compositionally biased region" description="Polar residues" evidence="1">
    <location>
        <begin position="12"/>
        <end position="28"/>
    </location>
</feature>
<feature type="region of interest" description="Disordered" evidence="1">
    <location>
        <begin position="1"/>
        <end position="34"/>
    </location>
</feature>